<dbReference type="AlphaFoldDB" id="A0A1E3R8S0"/>
<evidence type="ECO:0000313" key="3">
    <source>
        <dbReference type="Proteomes" id="UP000094243"/>
    </source>
</evidence>
<dbReference type="Proteomes" id="UP000094243">
    <property type="component" value="Unassembled WGS sequence"/>
</dbReference>
<evidence type="ECO:0000256" key="1">
    <source>
        <dbReference type="SAM" id="MobiDB-lite"/>
    </source>
</evidence>
<reference evidence="3" key="1">
    <citation type="submission" date="2016-09" db="EMBL/GenBank/DDBJ databases">
        <authorList>
            <person name="Greninger A.L."/>
            <person name="Jerome K.R."/>
            <person name="Mcnair B."/>
            <person name="Wallis C."/>
            <person name="Fang F."/>
        </authorList>
    </citation>
    <scope>NUCLEOTIDE SEQUENCE [LARGE SCALE GENOMIC DNA]</scope>
    <source>
        <strain evidence="3">M7</strain>
    </source>
</reference>
<organism evidence="2 3">
    <name type="scientific">Mycolicibacterium holsaticum</name>
    <dbReference type="NCBI Taxonomy" id="152142"/>
    <lineage>
        <taxon>Bacteria</taxon>
        <taxon>Bacillati</taxon>
        <taxon>Actinomycetota</taxon>
        <taxon>Actinomycetes</taxon>
        <taxon>Mycobacteriales</taxon>
        <taxon>Mycobacteriaceae</taxon>
        <taxon>Mycolicibacterium</taxon>
    </lineage>
</organism>
<comment type="caution">
    <text evidence="2">The sequence shown here is derived from an EMBL/GenBank/DDBJ whole genome shotgun (WGS) entry which is preliminary data.</text>
</comment>
<gene>
    <name evidence="2" type="ORF">BHQ17_20895</name>
</gene>
<protein>
    <submittedName>
        <fullName evidence="2">Uncharacterized protein</fullName>
    </submittedName>
</protein>
<feature type="region of interest" description="Disordered" evidence="1">
    <location>
        <begin position="24"/>
        <end position="49"/>
    </location>
</feature>
<feature type="region of interest" description="Disordered" evidence="1">
    <location>
        <begin position="67"/>
        <end position="87"/>
    </location>
</feature>
<accession>A0A1E3R8S0</accession>
<keyword evidence="3" id="KW-1185">Reference proteome</keyword>
<dbReference type="RefSeq" id="WP_069407017.1">
    <property type="nucleotide sequence ID" value="NZ_MIGZ01000149.1"/>
</dbReference>
<evidence type="ECO:0000313" key="2">
    <source>
        <dbReference type="EMBL" id="ODQ86328.1"/>
    </source>
</evidence>
<feature type="compositionally biased region" description="Basic and acidic residues" evidence="1">
    <location>
        <begin position="73"/>
        <end position="87"/>
    </location>
</feature>
<name>A0A1E3R8S0_9MYCO</name>
<sequence>MARIDDEDDTFDSGPNGYQMLRDEQERRHARHGGRRLLVGNSKGEHSMRVVASPSPLLAALRANQPVTVDDWQIPREGRDSPVEASG</sequence>
<proteinExistence type="predicted"/>
<dbReference type="EMBL" id="MIGZ01000149">
    <property type="protein sequence ID" value="ODQ86328.1"/>
    <property type="molecule type" value="Genomic_DNA"/>
</dbReference>